<dbReference type="Proteomes" id="UP000324222">
    <property type="component" value="Unassembled WGS sequence"/>
</dbReference>
<organism evidence="2 3">
    <name type="scientific">Portunus trituberculatus</name>
    <name type="common">Swimming crab</name>
    <name type="synonym">Neptunus trituberculatus</name>
    <dbReference type="NCBI Taxonomy" id="210409"/>
    <lineage>
        <taxon>Eukaryota</taxon>
        <taxon>Metazoa</taxon>
        <taxon>Ecdysozoa</taxon>
        <taxon>Arthropoda</taxon>
        <taxon>Crustacea</taxon>
        <taxon>Multicrustacea</taxon>
        <taxon>Malacostraca</taxon>
        <taxon>Eumalacostraca</taxon>
        <taxon>Eucarida</taxon>
        <taxon>Decapoda</taxon>
        <taxon>Pleocyemata</taxon>
        <taxon>Brachyura</taxon>
        <taxon>Eubrachyura</taxon>
        <taxon>Portunoidea</taxon>
        <taxon>Portunidae</taxon>
        <taxon>Portuninae</taxon>
        <taxon>Portunus</taxon>
    </lineage>
</organism>
<dbReference type="EMBL" id="VSRR010080250">
    <property type="protein sequence ID" value="MPC89213.1"/>
    <property type="molecule type" value="Genomic_DNA"/>
</dbReference>
<accession>A0A5B7J425</accession>
<feature type="compositionally biased region" description="Low complexity" evidence="1">
    <location>
        <begin position="52"/>
        <end position="67"/>
    </location>
</feature>
<protein>
    <submittedName>
        <fullName evidence="2">Uncharacterized protein</fullName>
    </submittedName>
</protein>
<sequence length="67" mass="7593">MLSRAEWEWEVWWPSPSGGEDPPRTHGQEVPAQGVSWEGDTPVDHLWDHQPHTTPITATPTHPNTMT</sequence>
<feature type="compositionally biased region" description="Basic and acidic residues" evidence="1">
    <location>
        <begin position="42"/>
        <end position="51"/>
    </location>
</feature>
<keyword evidence="3" id="KW-1185">Reference proteome</keyword>
<reference evidence="2 3" key="1">
    <citation type="submission" date="2019-05" db="EMBL/GenBank/DDBJ databases">
        <title>Another draft genome of Portunus trituberculatus and its Hox gene families provides insights of decapod evolution.</title>
        <authorList>
            <person name="Jeong J.-H."/>
            <person name="Song I."/>
            <person name="Kim S."/>
            <person name="Choi T."/>
            <person name="Kim D."/>
            <person name="Ryu S."/>
            <person name="Kim W."/>
        </authorList>
    </citation>
    <scope>NUCLEOTIDE SEQUENCE [LARGE SCALE GENOMIC DNA]</scope>
    <source>
        <tissue evidence="2">Muscle</tissue>
    </source>
</reference>
<feature type="region of interest" description="Disordered" evidence="1">
    <location>
        <begin position="13"/>
        <end position="67"/>
    </location>
</feature>
<evidence type="ECO:0000313" key="2">
    <source>
        <dbReference type="EMBL" id="MPC89213.1"/>
    </source>
</evidence>
<evidence type="ECO:0000256" key="1">
    <source>
        <dbReference type="SAM" id="MobiDB-lite"/>
    </source>
</evidence>
<name>A0A5B7J425_PORTR</name>
<comment type="caution">
    <text evidence="2">The sequence shown here is derived from an EMBL/GenBank/DDBJ whole genome shotgun (WGS) entry which is preliminary data.</text>
</comment>
<dbReference type="AlphaFoldDB" id="A0A5B7J425"/>
<proteinExistence type="predicted"/>
<gene>
    <name evidence="2" type="ORF">E2C01_084149</name>
</gene>
<evidence type="ECO:0000313" key="3">
    <source>
        <dbReference type="Proteomes" id="UP000324222"/>
    </source>
</evidence>